<reference evidence="5 6" key="1">
    <citation type="journal article" date="2008" name="Nature">
        <title>The genome of the model beetle and pest Tribolium castaneum.</title>
        <authorList>
            <consortium name="Tribolium Genome Sequencing Consortium"/>
            <person name="Richards S."/>
            <person name="Gibbs R.A."/>
            <person name="Weinstock G.M."/>
            <person name="Brown S.J."/>
            <person name="Denell R."/>
            <person name="Beeman R.W."/>
            <person name="Gibbs R."/>
            <person name="Beeman R.W."/>
            <person name="Brown S.J."/>
            <person name="Bucher G."/>
            <person name="Friedrich M."/>
            <person name="Grimmelikhuijzen C.J."/>
            <person name="Klingler M."/>
            <person name="Lorenzen M."/>
            <person name="Richards S."/>
            <person name="Roth S."/>
            <person name="Schroder R."/>
            <person name="Tautz D."/>
            <person name="Zdobnov E.M."/>
            <person name="Muzny D."/>
            <person name="Gibbs R.A."/>
            <person name="Weinstock G.M."/>
            <person name="Attaway T."/>
            <person name="Bell S."/>
            <person name="Buhay C.J."/>
            <person name="Chandrabose M.N."/>
            <person name="Chavez D."/>
            <person name="Clerk-Blankenburg K.P."/>
            <person name="Cree A."/>
            <person name="Dao M."/>
            <person name="Davis C."/>
            <person name="Chacko J."/>
            <person name="Dinh H."/>
            <person name="Dugan-Rocha S."/>
            <person name="Fowler G."/>
            <person name="Garner T.T."/>
            <person name="Garnes J."/>
            <person name="Gnirke A."/>
            <person name="Hawes A."/>
            <person name="Hernandez J."/>
            <person name="Hines S."/>
            <person name="Holder M."/>
            <person name="Hume J."/>
            <person name="Jhangiani S.N."/>
            <person name="Joshi V."/>
            <person name="Khan Z.M."/>
            <person name="Jackson L."/>
            <person name="Kovar C."/>
            <person name="Kowis A."/>
            <person name="Lee S."/>
            <person name="Lewis L.R."/>
            <person name="Margolis J."/>
            <person name="Morgan M."/>
            <person name="Nazareth L.V."/>
            <person name="Nguyen N."/>
            <person name="Okwuonu G."/>
            <person name="Parker D."/>
            <person name="Richards S."/>
            <person name="Ruiz S.J."/>
            <person name="Santibanez J."/>
            <person name="Savard J."/>
            <person name="Scherer S.E."/>
            <person name="Schneider B."/>
            <person name="Sodergren E."/>
            <person name="Tautz D."/>
            <person name="Vattahil S."/>
            <person name="Villasana D."/>
            <person name="White C.S."/>
            <person name="Wright R."/>
            <person name="Park Y."/>
            <person name="Beeman R.W."/>
            <person name="Lord J."/>
            <person name="Oppert B."/>
            <person name="Lorenzen M."/>
            <person name="Brown S."/>
            <person name="Wang L."/>
            <person name="Savard J."/>
            <person name="Tautz D."/>
            <person name="Richards S."/>
            <person name="Weinstock G."/>
            <person name="Gibbs R.A."/>
            <person name="Liu Y."/>
            <person name="Worley K."/>
            <person name="Weinstock G."/>
            <person name="Elsik C.G."/>
            <person name="Reese J.T."/>
            <person name="Elhaik E."/>
            <person name="Landan G."/>
            <person name="Graur D."/>
            <person name="Arensburger P."/>
            <person name="Atkinson P."/>
            <person name="Beeman R.W."/>
            <person name="Beidler J."/>
            <person name="Brown S.J."/>
            <person name="Demuth J.P."/>
            <person name="Drury D.W."/>
            <person name="Du Y.Z."/>
            <person name="Fujiwara H."/>
            <person name="Lorenzen M."/>
            <person name="Maselli V."/>
            <person name="Osanai M."/>
            <person name="Park Y."/>
            <person name="Robertson H.M."/>
            <person name="Tu Z."/>
            <person name="Wang J.J."/>
            <person name="Wang S."/>
            <person name="Richards S."/>
            <person name="Song H."/>
            <person name="Zhang L."/>
            <person name="Sodergren E."/>
            <person name="Werner D."/>
            <person name="Stanke M."/>
            <person name="Morgenstern B."/>
            <person name="Solovyev V."/>
            <person name="Kosarev P."/>
            <person name="Brown G."/>
            <person name="Chen H.C."/>
            <person name="Ermolaeva O."/>
            <person name="Hlavina W."/>
            <person name="Kapustin Y."/>
            <person name="Kiryutin B."/>
            <person name="Kitts P."/>
            <person name="Maglott D."/>
            <person name="Pruitt K."/>
            <person name="Sapojnikov V."/>
            <person name="Souvorov A."/>
            <person name="Mackey A.J."/>
            <person name="Waterhouse R.M."/>
            <person name="Wyder S."/>
            <person name="Zdobnov E.M."/>
            <person name="Zdobnov E.M."/>
            <person name="Wyder S."/>
            <person name="Kriventseva E.V."/>
            <person name="Kadowaki T."/>
            <person name="Bork P."/>
            <person name="Aranda M."/>
            <person name="Bao R."/>
            <person name="Beermann A."/>
            <person name="Berns N."/>
            <person name="Bolognesi R."/>
            <person name="Bonneton F."/>
            <person name="Bopp D."/>
            <person name="Brown S.J."/>
            <person name="Bucher G."/>
            <person name="Butts T."/>
            <person name="Chaumot A."/>
            <person name="Denell R.E."/>
            <person name="Ferrier D.E."/>
            <person name="Friedrich M."/>
            <person name="Gordon C.M."/>
            <person name="Jindra M."/>
            <person name="Klingler M."/>
            <person name="Lan Q."/>
            <person name="Lattorff H.M."/>
            <person name="Laudet V."/>
            <person name="von Levetsow C."/>
            <person name="Liu Z."/>
            <person name="Lutz R."/>
            <person name="Lynch J.A."/>
            <person name="da Fonseca R.N."/>
            <person name="Posnien N."/>
            <person name="Reuter R."/>
            <person name="Roth S."/>
            <person name="Savard J."/>
            <person name="Schinko J.B."/>
            <person name="Schmitt C."/>
            <person name="Schoppmeier M."/>
            <person name="Schroder R."/>
            <person name="Shippy T.D."/>
            <person name="Simonnet F."/>
            <person name="Marques-Souza H."/>
            <person name="Tautz D."/>
            <person name="Tomoyasu Y."/>
            <person name="Trauner J."/>
            <person name="Van der Zee M."/>
            <person name="Vervoort M."/>
            <person name="Wittkopp N."/>
            <person name="Wimmer E.A."/>
            <person name="Yang X."/>
            <person name="Jones A.K."/>
            <person name="Sattelle D.B."/>
            <person name="Ebert P.R."/>
            <person name="Nelson D."/>
            <person name="Scott J.G."/>
            <person name="Beeman R.W."/>
            <person name="Muthukrishnan S."/>
            <person name="Kramer K.J."/>
            <person name="Arakane Y."/>
            <person name="Beeman R.W."/>
            <person name="Zhu Q."/>
            <person name="Hogenkamp D."/>
            <person name="Dixit R."/>
            <person name="Oppert B."/>
            <person name="Jiang H."/>
            <person name="Zou Z."/>
            <person name="Marshall J."/>
            <person name="Elpidina E."/>
            <person name="Vinokurov K."/>
            <person name="Oppert C."/>
            <person name="Zou Z."/>
            <person name="Evans J."/>
            <person name="Lu Z."/>
            <person name="Zhao P."/>
            <person name="Sumathipala N."/>
            <person name="Altincicek B."/>
            <person name="Vilcinskas A."/>
            <person name="Williams M."/>
            <person name="Hultmark D."/>
            <person name="Hetru C."/>
            <person name="Jiang H."/>
            <person name="Grimmelikhuijzen C.J."/>
            <person name="Hauser F."/>
            <person name="Cazzamali G."/>
            <person name="Williamson M."/>
            <person name="Park Y."/>
            <person name="Li B."/>
            <person name="Tanaka Y."/>
            <person name="Predel R."/>
            <person name="Neupert S."/>
            <person name="Schachtner J."/>
            <person name="Verleyen P."/>
            <person name="Raible F."/>
            <person name="Bork P."/>
            <person name="Friedrich M."/>
            <person name="Walden K.K."/>
            <person name="Robertson H.M."/>
            <person name="Angeli S."/>
            <person name="Foret S."/>
            <person name="Bucher G."/>
            <person name="Schuetz S."/>
            <person name="Maleszka R."/>
            <person name="Wimmer E.A."/>
            <person name="Beeman R.W."/>
            <person name="Lorenzen M."/>
            <person name="Tomoyasu Y."/>
            <person name="Miller S.C."/>
            <person name="Grossmann D."/>
            <person name="Bucher G."/>
        </authorList>
    </citation>
    <scope>NUCLEOTIDE SEQUENCE [LARGE SCALE GENOMIC DNA]</scope>
    <source>
        <strain evidence="5 6">Georgia GA2</strain>
    </source>
</reference>
<dbReference type="GO" id="GO:0005109">
    <property type="term" value="F:frizzled binding"/>
    <property type="evidence" value="ECO:0000318"/>
    <property type="project" value="GO_Central"/>
</dbReference>
<evidence type="ECO:0000313" key="5">
    <source>
        <dbReference type="EMBL" id="EFA10728.2"/>
    </source>
</evidence>
<dbReference type="InterPro" id="IPR045860">
    <property type="entry name" value="Snake_toxin-like_sf"/>
</dbReference>
<reference evidence="5 6" key="2">
    <citation type="journal article" date="2010" name="Nucleic Acids Res.">
        <title>BeetleBase in 2010: revisions to provide comprehensive genomic information for Tribolium castaneum.</title>
        <authorList>
            <person name="Kim H.S."/>
            <person name="Murphy T."/>
            <person name="Xia J."/>
            <person name="Caragea D."/>
            <person name="Park Y."/>
            <person name="Beeman R.W."/>
            <person name="Lorenzen M.D."/>
            <person name="Butcher S."/>
            <person name="Manak J.R."/>
            <person name="Brown S.J."/>
        </authorList>
    </citation>
    <scope>GENOME REANNOTATION</scope>
    <source>
        <strain evidence="5 6">Georgia GA2</strain>
    </source>
</reference>
<dbReference type="KEGG" id="tca:103314170"/>
<evidence type="ECO:0000256" key="2">
    <source>
        <dbReference type="SAM" id="SignalP"/>
    </source>
</evidence>
<evidence type="ECO:0000259" key="4">
    <source>
        <dbReference type="Pfam" id="PF19337"/>
    </source>
</evidence>
<feature type="domain" description="BMP and activin membrane-bound inhibitor C-terminal" evidence="4">
    <location>
        <begin position="155"/>
        <end position="207"/>
    </location>
</feature>
<keyword evidence="1" id="KW-0812">Transmembrane</keyword>
<dbReference type="GO" id="GO:0007179">
    <property type="term" value="P:transforming growth factor beta receptor signaling pathway"/>
    <property type="evidence" value="ECO:0000318"/>
    <property type="project" value="GO_Central"/>
</dbReference>
<keyword evidence="6" id="KW-1185">Reference proteome</keyword>
<dbReference type="PANTHER" id="PTHR15505">
    <property type="entry name" value="RIIA DOMAIN-CONTAINING PROTEIN 1"/>
    <property type="match status" value="1"/>
</dbReference>
<dbReference type="Pfam" id="PF19337">
    <property type="entry name" value="BAMBI_C"/>
    <property type="match status" value="1"/>
</dbReference>
<sequence>MLERDKRTLFAWILTSSMSSLVYSLETEEPITVNKARTWARFSTDYVRCFCNLPQCVSTGYMCLSSEGGCFSSFLDHAGHHSKDYRGRHGCLEFLSEENRAICAAASNTKKTLTLCCHHDMCNHVDSPQTKDIINNTQQEPHATIGNLQQPIDYSNSQVWFRAATIAVPVCGAVILFVLIALAVKILRSENQNHATQKLGTSYEHHMPSQSKHGCDKLERTYDNILRRSQHQKCLYQYQGDDLQRIQVPLLIQNEIGTHHTGNKNETNAKLNLMQGDANVASVVLDIEKITPKCSKTNLVHHVNSDKKYIEDKFTSDDKNFINSLNH</sequence>
<evidence type="ECO:0000313" key="6">
    <source>
        <dbReference type="Proteomes" id="UP000007266"/>
    </source>
</evidence>
<proteinExistence type="predicted"/>
<dbReference type="CDD" id="cd23576">
    <property type="entry name" value="TFP_LU_ECD_BAMBI"/>
    <property type="match status" value="1"/>
</dbReference>
<keyword evidence="1" id="KW-1133">Transmembrane helix</keyword>
<name>D6X0I9_TRICA</name>
<dbReference type="InterPro" id="IPR045807">
    <property type="entry name" value="BAMBI_N"/>
</dbReference>
<dbReference type="AlphaFoldDB" id="D6X0I9"/>
<dbReference type="Gene3D" id="2.10.60.10">
    <property type="entry name" value="CD59"/>
    <property type="match status" value="1"/>
</dbReference>
<dbReference type="PANTHER" id="PTHR15505:SF1">
    <property type="entry name" value="BMP AND ACTIVIN MEMBRANE-BOUND INHIBITOR HOMOLOG"/>
    <property type="match status" value="1"/>
</dbReference>
<feature type="transmembrane region" description="Helical" evidence="1">
    <location>
        <begin position="159"/>
        <end position="184"/>
    </location>
</feature>
<organism evidence="5 6">
    <name type="scientific">Tribolium castaneum</name>
    <name type="common">Red flour beetle</name>
    <dbReference type="NCBI Taxonomy" id="7070"/>
    <lineage>
        <taxon>Eukaryota</taxon>
        <taxon>Metazoa</taxon>
        <taxon>Ecdysozoa</taxon>
        <taxon>Arthropoda</taxon>
        <taxon>Hexapoda</taxon>
        <taxon>Insecta</taxon>
        <taxon>Pterygota</taxon>
        <taxon>Neoptera</taxon>
        <taxon>Endopterygota</taxon>
        <taxon>Coleoptera</taxon>
        <taxon>Polyphaga</taxon>
        <taxon>Cucujiformia</taxon>
        <taxon>Tenebrionidae</taxon>
        <taxon>Tenebrionidae incertae sedis</taxon>
        <taxon>Tribolium</taxon>
    </lineage>
</organism>
<feature type="domain" description="BMP and activin membrane-bound inhibitor N-terminal" evidence="3">
    <location>
        <begin position="46"/>
        <end position="124"/>
    </location>
</feature>
<dbReference type="InParanoid" id="D6X0I9"/>
<gene>
    <name evidence="5" type="primary">AUGUSTUS-3.0.2_12274</name>
    <name evidence="5" type="ORF">TcasGA2_TC012274</name>
</gene>
<dbReference type="HOGENOM" id="CLU_869690_0_0_1"/>
<dbReference type="EMBL" id="KQ971371">
    <property type="protein sequence ID" value="EFA10728.2"/>
    <property type="molecule type" value="Genomic_DNA"/>
</dbReference>
<feature type="signal peptide" evidence="2">
    <location>
        <begin position="1"/>
        <end position="24"/>
    </location>
</feature>
<dbReference type="eggNOG" id="ENOG502QXJJ">
    <property type="taxonomic scope" value="Eukaryota"/>
</dbReference>
<keyword evidence="1" id="KW-0472">Membrane</keyword>
<protein>
    <submittedName>
        <fullName evidence="5">BMP and activin membrane-bound inhibitor-like</fullName>
    </submittedName>
</protein>
<dbReference type="InterPro" id="IPR045806">
    <property type="entry name" value="BAMBI_C"/>
</dbReference>
<dbReference type="Proteomes" id="UP000007266">
    <property type="component" value="Linkage group 9"/>
</dbReference>
<dbReference type="SUPFAM" id="SSF57302">
    <property type="entry name" value="Snake toxin-like"/>
    <property type="match status" value="1"/>
</dbReference>
<feature type="chain" id="PRO_5007310908" evidence="2">
    <location>
        <begin position="25"/>
        <end position="327"/>
    </location>
</feature>
<accession>D6X0I9</accession>
<evidence type="ECO:0000256" key="1">
    <source>
        <dbReference type="SAM" id="Phobius"/>
    </source>
</evidence>
<dbReference type="STRING" id="7070.D6X0I9"/>
<dbReference type="OrthoDB" id="5914644at2759"/>
<evidence type="ECO:0000259" key="3">
    <source>
        <dbReference type="Pfam" id="PF06211"/>
    </source>
</evidence>
<dbReference type="Pfam" id="PF06211">
    <property type="entry name" value="BAMBI"/>
    <property type="match status" value="1"/>
</dbReference>
<keyword evidence="2" id="KW-0732">Signal</keyword>